<comment type="subcellular location">
    <subcellularLocation>
        <location evidence="1">Nucleus</location>
    </subcellularLocation>
</comment>
<dbReference type="InterPro" id="IPR009057">
    <property type="entry name" value="Homeodomain-like_sf"/>
</dbReference>
<dbReference type="GO" id="GO:0003677">
    <property type="term" value="F:DNA binding"/>
    <property type="evidence" value="ECO:0007669"/>
    <property type="project" value="InterPro"/>
</dbReference>
<dbReference type="GO" id="GO:0005634">
    <property type="term" value="C:nucleus"/>
    <property type="evidence" value="ECO:0007669"/>
    <property type="project" value="UniProtKB-SubCell"/>
</dbReference>
<feature type="domain" description="Transposase Tc1-like" evidence="2">
    <location>
        <begin position="332"/>
        <end position="401"/>
    </location>
</feature>
<proteinExistence type="predicted"/>
<reference evidence="3 4" key="1">
    <citation type="journal article" date="2019" name="Sci. Rep.">
        <title>Orb-weaving spider Araneus ventricosus genome elucidates the spidroin gene catalogue.</title>
        <authorList>
            <person name="Kono N."/>
            <person name="Nakamura H."/>
            <person name="Ohtoshi R."/>
            <person name="Moran D.A.P."/>
            <person name="Shinohara A."/>
            <person name="Yoshida Y."/>
            <person name="Fujiwara M."/>
            <person name="Mori M."/>
            <person name="Tomita M."/>
            <person name="Arakawa K."/>
        </authorList>
    </citation>
    <scope>NUCLEOTIDE SEQUENCE [LARGE SCALE GENOMIC DNA]</scope>
</reference>
<dbReference type="EMBL" id="BGPR01007907">
    <property type="protein sequence ID" value="GBN30387.1"/>
    <property type="molecule type" value="Genomic_DNA"/>
</dbReference>
<dbReference type="InterPro" id="IPR036397">
    <property type="entry name" value="RNaseH_sf"/>
</dbReference>
<evidence type="ECO:0000256" key="1">
    <source>
        <dbReference type="ARBA" id="ARBA00004123"/>
    </source>
</evidence>
<dbReference type="Pfam" id="PF01498">
    <property type="entry name" value="HTH_Tnp_Tc3_2"/>
    <property type="match status" value="1"/>
</dbReference>
<dbReference type="InterPro" id="IPR002492">
    <property type="entry name" value="Transposase_Tc1-like"/>
</dbReference>
<dbReference type="Gene3D" id="3.30.420.10">
    <property type="entry name" value="Ribonuclease H-like superfamily/Ribonuclease H"/>
    <property type="match status" value="1"/>
</dbReference>
<gene>
    <name evidence="3" type="ORF">AVEN_260622_1</name>
</gene>
<dbReference type="Proteomes" id="UP000499080">
    <property type="component" value="Unassembled WGS sequence"/>
</dbReference>
<protein>
    <recommendedName>
        <fullName evidence="2">Transposase Tc1-like domain-containing protein</fullName>
    </recommendedName>
</protein>
<sequence length="515" mass="60574">MDCFSDRISPKVEHRLVLLESATDILRFSFIAQNSVSPLDLAQQEELNFYNHYFSFGFRTSSILDETIHYPKYVINTEEKCRKILSRTRDFLYRLHLDLPKKRECSLKDGPEPENMRRSGFRRHIGKITVHPNFHFTVLANFVKEAVKRSDIKLKMIKWLVTLDTVTEGVRLNNQHVYYFSKYMYSEVTDSAFVKAFLKKLDLYSWIINYDRPEMLEFFLYNLRRNGGTFKDNTQRCELIEIWLRNLHFMNITSILKYPKMLLEFHRKILSGLFISIYSKELSDDWNVEVSEELGIAQSVISRLWQRFQDDGNVSRCYSTGRPRVATPNEDQYLAVTAKRNRRSTASDLSRQLSSATGTTVSRQTVYRRLGHIGLYARRPVRCVPLTATHCRLRLAWSREHALWTPQQWSCVMFSDESRFSLQSDSRRTFIWRAPGTRYHQENTIERHRYGGAGWLVWGGIILGSRTDLHVQSVTMTGHIYRDVILEQHVRLFRGAMGAEFRLWMTTPVLTVQTL</sequence>
<comment type="caution">
    <text evidence="3">The sequence shown here is derived from an EMBL/GenBank/DDBJ whole genome shotgun (WGS) entry which is preliminary data.</text>
</comment>
<dbReference type="GO" id="GO:0015074">
    <property type="term" value="P:DNA integration"/>
    <property type="evidence" value="ECO:0007669"/>
    <property type="project" value="InterPro"/>
</dbReference>
<dbReference type="OrthoDB" id="6411356at2759"/>
<accession>A0A4Y2MX11</accession>
<evidence type="ECO:0000259" key="2">
    <source>
        <dbReference type="Pfam" id="PF01498"/>
    </source>
</evidence>
<keyword evidence="4" id="KW-1185">Reference proteome</keyword>
<evidence type="ECO:0000313" key="3">
    <source>
        <dbReference type="EMBL" id="GBN30387.1"/>
    </source>
</evidence>
<dbReference type="GO" id="GO:0006313">
    <property type="term" value="P:DNA transposition"/>
    <property type="evidence" value="ECO:0007669"/>
    <property type="project" value="InterPro"/>
</dbReference>
<organism evidence="3 4">
    <name type="scientific">Araneus ventricosus</name>
    <name type="common">Orbweaver spider</name>
    <name type="synonym">Epeira ventricosa</name>
    <dbReference type="NCBI Taxonomy" id="182803"/>
    <lineage>
        <taxon>Eukaryota</taxon>
        <taxon>Metazoa</taxon>
        <taxon>Ecdysozoa</taxon>
        <taxon>Arthropoda</taxon>
        <taxon>Chelicerata</taxon>
        <taxon>Arachnida</taxon>
        <taxon>Araneae</taxon>
        <taxon>Araneomorphae</taxon>
        <taxon>Entelegynae</taxon>
        <taxon>Araneoidea</taxon>
        <taxon>Araneidae</taxon>
        <taxon>Araneus</taxon>
    </lineage>
</organism>
<evidence type="ECO:0000313" key="4">
    <source>
        <dbReference type="Proteomes" id="UP000499080"/>
    </source>
</evidence>
<dbReference type="AlphaFoldDB" id="A0A4Y2MX11"/>
<name>A0A4Y2MX11_ARAVE</name>
<dbReference type="SUPFAM" id="SSF46689">
    <property type="entry name" value="Homeodomain-like"/>
    <property type="match status" value="1"/>
</dbReference>